<accession>A0A8T2SSL0</accession>
<evidence type="ECO:0000313" key="1">
    <source>
        <dbReference type="EMBL" id="KAH7372752.1"/>
    </source>
</evidence>
<dbReference type="OMA" id="ICSAHEI"/>
<dbReference type="OrthoDB" id="6086417at2759"/>
<dbReference type="AlphaFoldDB" id="A0A8T2SSL0"/>
<organism evidence="1 2">
    <name type="scientific">Ceratopteris richardii</name>
    <name type="common">Triangle waterfern</name>
    <dbReference type="NCBI Taxonomy" id="49495"/>
    <lineage>
        <taxon>Eukaryota</taxon>
        <taxon>Viridiplantae</taxon>
        <taxon>Streptophyta</taxon>
        <taxon>Embryophyta</taxon>
        <taxon>Tracheophyta</taxon>
        <taxon>Polypodiopsida</taxon>
        <taxon>Polypodiidae</taxon>
        <taxon>Polypodiales</taxon>
        <taxon>Pteridineae</taxon>
        <taxon>Pteridaceae</taxon>
        <taxon>Parkerioideae</taxon>
        <taxon>Ceratopteris</taxon>
    </lineage>
</organism>
<dbReference type="EMBL" id="CM035422">
    <property type="protein sequence ID" value="KAH7372752.1"/>
    <property type="molecule type" value="Genomic_DNA"/>
</dbReference>
<dbReference type="Proteomes" id="UP000825935">
    <property type="component" value="Chromosome 17"/>
</dbReference>
<protein>
    <recommendedName>
        <fullName evidence="3">Retrotransposon gag domain-containing protein</fullName>
    </recommendedName>
</protein>
<reference evidence="1" key="1">
    <citation type="submission" date="2021-08" db="EMBL/GenBank/DDBJ databases">
        <title>WGS assembly of Ceratopteris richardii.</title>
        <authorList>
            <person name="Marchant D.B."/>
            <person name="Chen G."/>
            <person name="Jenkins J."/>
            <person name="Shu S."/>
            <person name="Leebens-Mack J."/>
            <person name="Grimwood J."/>
            <person name="Schmutz J."/>
            <person name="Soltis P."/>
            <person name="Soltis D."/>
            <person name="Chen Z.-H."/>
        </authorList>
    </citation>
    <scope>NUCLEOTIDE SEQUENCE</scope>
    <source>
        <strain evidence="1">Whitten #5841</strain>
        <tissue evidence="1">Leaf</tissue>
    </source>
</reference>
<name>A0A8T2SSL0_CERRI</name>
<proteinExistence type="predicted"/>
<evidence type="ECO:0000313" key="2">
    <source>
        <dbReference type="Proteomes" id="UP000825935"/>
    </source>
</evidence>
<gene>
    <name evidence="1" type="ORF">KP509_17G019000</name>
</gene>
<sequence length="155" mass="18042">MAGRPWVPLSDFPLFLGSFNEDPDGHVQLFEVICSAHEIVDDDRKSRIFATTLRGDASEWYANLGVHKRTTYDDLKTNFLMKFREVKHEARIWEEVQCVLRLHRDRLSSHSKSLEENQESTMVVDSNEKKEVELLDKLKADTFARVKPTCLPMYV</sequence>
<keyword evidence="2" id="KW-1185">Reference proteome</keyword>
<comment type="caution">
    <text evidence="1">The sequence shown here is derived from an EMBL/GenBank/DDBJ whole genome shotgun (WGS) entry which is preliminary data.</text>
</comment>
<evidence type="ECO:0008006" key="3">
    <source>
        <dbReference type="Google" id="ProtNLM"/>
    </source>
</evidence>
<dbReference type="PANTHER" id="PTHR33223">
    <property type="entry name" value="CCHC-TYPE DOMAIN-CONTAINING PROTEIN"/>
    <property type="match status" value="1"/>
</dbReference>
<dbReference type="PANTHER" id="PTHR33223:SF6">
    <property type="entry name" value="CCHC-TYPE DOMAIN-CONTAINING PROTEIN"/>
    <property type="match status" value="1"/>
</dbReference>